<feature type="transmembrane region" description="Helical" evidence="1">
    <location>
        <begin position="59"/>
        <end position="81"/>
    </location>
</feature>
<sequence>MTTSPERVRTGRAETTPGGRVERGDLLVAALVAVTGTLMLLATVRMDVSSSVSYLGPRFFPGLVAVLLMALGAALVVQVLLRARSTARDTEQTTGEGSDRRALGIVLATLTAHLLLLETAGWIIAGALLFWGVSYALGGRKVLRDLGVSFLVSATVQLAFSAGLGLTLPPGVLVGVV</sequence>
<keyword evidence="1" id="KW-0472">Membrane</keyword>
<reference evidence="3 4" key="1">
    <citation type="submission" date="2020-07" db="EMBL/GenBank/DDBJ databases">
        <title>Sequencing the genomes of 1000 actinobacteria strains.</title>
        <authorList>
            <person name="Klenk H.-P."/>
        </authorList>
    </citation>
    <scope>NUCLEOTIDE SEQUENCE [LARGE SCALE GENOMIC DNA]</scope>
    <source>
        <strain evidence="3 4">DSM 45975</strain>
    </source>
</reference>
<dbReference type="EMBL" id="JACGWZ010000001">
    <property type="protein sequence ID" value="MBA8823568.1"/>
    <property type="molecule type" value="Genomic_DNA"/>
</dbReference>
<evidence type="ECO:0000256" key="1">
    <source>
        <dbReference type="SAM" id="Phobius"/>
    </source>
</evidence>
<evidence type="ECO:0000259" key="2">
    <source>
        <dbReference type="Pfam" id="PF07331"/>
    </source>
</evidence>
<dbReference type="RefSeq" id="WP_182542857.1">
    <property type="nucleotide sequence ID" value="NZ_JACGWZ010000001.1"/>
</dbReference>
<accession>A0A839DXU6</accession>
<dbReference type="Proteomes" id="UP000569329">
    <property type="component" value="Unassembled WGS sequence"/>
</dbReference>
<keyword evidence="4" id="KW-1185">Reference proteome</keyword>
<keyword evidence="1" id="KW-1133">Transmembrane helix</keyword>
<evidence type="ECO:0000313" key="3">
    <source>
        <dbReference type="EMBL" id="MBA8823568.1"/>
    </source>
</evidence>
<gene>
    <name evidence="3" type="ORF">FHX42_000897</name>
</gene>
<dbReference type="Pfam" id="PF07331">
    <property type="entry name" value="TctB"/>
    <property type="match status" value="1"/>
</dbReference>
<feature type="transmembrane region" description="Helical" evidence="1">
    <location>
        <begin position="150"/>
        <end position="176"/>
    </location>
</feature>
<organism evidence="3 4">
    <name type="scientific">Halosaccharopolyspora lacisalsi</name>
    <dbReference type="NCBI Taxonomy" id="1000566"/>
    <lineage>
        <taxon>Bacteria</taxon>
        <taxon>Bacillati</taxon>
        <taxon>Actinomycetota</taxon>
        <taxon>Actinomycetes</taxon>
        <taxon>Pseudonocardiales</taxon>
        <taxon>Pseudonocardiaceae</taxon>
        <taxon>Halosaccharopolyspora</taxon>
    </lineage>
</organism>
<feature type="domain" description="DUF1468" evidence="2">
    <location>
        <begin position="28"/>
        <end position="169"/>
    </location>
</feature>
<protein>
    <submittedName>
        <fullName evidence="3">Putative tricarboxylic transport membrane protein</fullName>
    </submittedName>
</protein>
<dbReference type="AlphaFoldDB" id="A0A839DXU6"/>
<proteinExistence type="predicted"/>
<comment type="caution">
    <text evidence="3">The sequence shown here is derived from an EMBL/GenBank/DDBJ whole genome shotgun (WGS) entry which is preliminary data.</text>
</comment>
<keyword evidence="1" id="KW-0812">Transmembrane</keyword>
<feature type="transmembrane region" description="Helical" evidence="1">
    <location>
        <begin position="26"/>
        <end position="44"/>
    </location>
</feature>
<evidence type="ECO:0000313" key="4">
    <source>
        <dbReference type="Proteomes" id="UP000569329"/>
    </source>
</evidence>
<feature type="transmembrane region" description="Helical" evidence="1">
    <location>
        <begin position="102"/>
        <end position="130"/>
    </location>
</feature>
<dbReference type="InterPro" id="IPR009936">
    <property type="entry name" value="DUF1468"/>
</dbReference>
<name>A0A839DXU6_9PSEU</name>